<reference evidence="3" key="1">
    <citation type="submission" date="2022-01" db="EMBL/GenBank/DDBJ databases">
        <title>PSI-footprinting approach for the identification of protein synthesis inhibitor producers.</title>
        <authorList>
            <person name="Handel F."/>
            <person name="Kulik A."/>
            <person name="Wex K.W."/>
            <person name="Berscheid A."/>
            <person name="Saur J.S."/>
            <person name="Winkler A."/>
            <person name="Wibberg D."/>
            <person name="Kalinowski J."/>
            <person name="Broetz-Oesterhelt H."/>
            <person name="Mast Y."/>
        </authorList>
    </citation>
    <scope>NUCLEOTIDE SEQUENCE</scope>
    <source>
        <strain evidence="3">KNN 49.3e</strain>
    </source>
</reference>
<protein>
    <submittedName>
        <fullName evidence="3">Caspase family protein</fullName>
    </submittedName>
</protein>
<dbReference type="Pfam" id="PF00656">
    <property type="entry name" value="Peptidase_C14"/>
    <property type="match status" value="1"/>
</dbReference>
<dbReference type="SUPFAM" id="SSF52129">
    <property type="entry name" value="Caspase-like"/>
    <property type="match status" value="1"/>
</dbReference>
<feature type="transmembrane region" description="Helical" evidence="1">
    <location>
        <begin position="378"/>
        <end position="404"/>
    </location>
</feature>
<organism evidence="3 4">
    <name type="scientific">Amycolatopsis thermalba</name>
    <dbReference type="NCBI Taxonomy" id="944492"/>
    <lineage>
        <taxon>Bacteria</taxon>
        <taxon>Bacillati</taxon>
        <taxon>Actinomycetota</taxon>
        <taxon>Actinomycetes</taxon>
        <taxon>Pseudonocardiales</taxon>
        <taxon>Pseudonocardiaceae</taxon>
        <taxon>Amycolatopsis</taxon>
    </lineage>
</organism>
<dbReference type="Gene3D" id="3.40.50.1460">
    <property type="match status" value="1"/>
</dbReference>
<feature type="transmembrane region" description="Helical" evidence="1">
    <location>
        <begin position="526"/>
        <end position="544"/>
    </location>
</feature>
<evidence type="ECO:0000256" key="1">
    <source>
        <dbReference type="SAM" id="Phobius"/>
    </source>
</evidence>
<gene>
    <name evidence="3" type="ORF">L1857_12690</name>
</gene>
<dbReference type="InterPro" id="IPR029030">
    <property type="entry name" value="Caspase-like_dom_sf"/>
</dbReference>
<keyword evidence="1" id="KW-0812">Transmembrane</keyword>
<dbReference type="EMBL" id="CP091196">
    <property type="protein sequence ID" value="UQS23622.1"/>
    <property type="molecule type" value="Genomic_DNA"/>
</dbReference>
<feature type="transmembrane region" description="Helical" evidence="1">
    <location>
        <begin position="549"/>
        <end position="566"/>
    </location>
</feature>
<dbReference type="RefSeq" id="WP_162830995.1">
    <property type="nucleotide sequence ID" value="NZ_CP091196.1"/>
</dbReference>
<accession>A0ABY4NU92</accession>
<keyword evidence="4" id="KW-1185">Reference proteome</keyword>
<feature type="transmembrane region" description="Helical" evidence="1">
    <location>
        <begin position="416"/>
        <end position="444"/>
    </location>
</feature>
<dbReference type="Proteomes" id="UP000830158">
    <property type="component" value="Chromosome"/>
</dbReference>
<feature type="domain" description="Peptidase C14 caspase" evidence="2">
    <location>
        <begin position="14"/>
        <end position="249"/>
    </location>
</feature>
<evidence type="ECO:0000259" key="2">
    <source>
        <dbReference type="Pfam" id="PF00656"/>
    </source>
</evidence>
<feature type="transmembrane region" description="Helical" evidence="1">
    <location>
        <begin position="464"/>
        <end position="488"/>
    </location>
</feature>
<dbReference type="InterPro" id="IPR052039">
    <property type="entry name" value="Caspase-related_regulators"/>
</dbReference>
<name>A0ABY4NU92_9PSEU</name>
<sequence length="589" mass="62337">MTARKRRFGAVGERRIGLVITTDTYADETFRQLDAPKADAEALQAVLADPRIGRYDVTLLHNAAEHEVRIAIDDLFSEARPDDLVLLYVSGHGVKGDDGRLYFVMRNSNSRRLQSTAIDGDWVREQMERSRSRRIVVLLDCCYAGAFLVNSRHRTGERVDVVPQLRGRGRAVITSSSAVQYSYEVTAGATPTVTGSATPSIFTGVLVEGLRTGDADKDNDGLVDVEELYDYVYDHVRQSGSPQRPQAEFGIEGTLYIAASPVPGTSGSHPADVVDLVAGNSNLKLALLEGIELRGGAGEGDEEVLARLAGDPEPAVAARARALLTGPLWAGADPLPGTEGHPMPGQSGLVEWARTTATSLTTGGASATAGSRTAGDELGAAAACAVFAIGVVVWFFSVLAPFVLGSAFGRITDLTGLGIGNIAALVVSVFVVGLSLSGVASFWWTQGDLDIYPSQRLLPGLLVAGSASAGVMGTGWLGAGTVTLLGLALAGAVFADSEDVLAPVPAIALALFTGVCLAVFPLPVPLWAIVLGIAAVAGTTAAMVEFAKMYWTLCFIICGLMAYLHVQQPHWRWLDELGRTVMNWLVWRF</sequence>
<dbReference type="InterPro" id="IPR011600">
    <property type="entry name" value="Pept_C14_caspase"/>
</dbReference>
<dbReference type="PANTHER" id="PTHR22576">
    <property type="entry name" value="MUCOSA ASSOCIATED LYMPHOID TISSUE LYMPHOMA TRANSLOCATION PROTEIN 1/PARACASPASE"/>
    <property type="match status" value="1"/>
</dbReference>
<keyword evidence="1" id="KW-1133">Transmembrane helix</keyword>
<dbReference type="PROSITE" id="PS00018">
    <property type="entry name" value="EF_HAND_1"/>
    <property type="match status" value="1"/>
</dbReference>
<dbReference type="NCBIfam" id="NF047832">
    <property type="entry name" value="caspase_w_EACC1"/>
    <property type="match status" value="1"/>
</dbReference>
<proteinExistence type="predicted"/>
<dbReference type="InterPro" id="IPR018247">
    <property type="entry name" value="EF_Hand_1_Ca_BS"/>
</dbReference>
<evidence type="ECO:0000313" key="3">
    <source>
        <dbReference type="EMBL" id="UQS23622.1"/>
    </source>
</evidence>
<feature type="transmembrane region" description="Helical" evidence="1">
    <location>
        <begin position="500"/>
        <end position="520"/>
    </location>
</feature>
<dbReference type="PANTHER" id="PTHR22576:SF37">
    <property type="entry name" value="MUCOSA-ASSOCIATED LYMPHOID TISSUE LYMPHOMA TRANSLOCATION PROTEIN 1"/>
    <property type="match status" value="1"/>
</dbReference>
<keyword evidence="1" id="KW-0472">Membrane</keyword>
<evidence type="ECO:0000313" key="4">
    <source>
        <dbReference type="Proteomes" id="UP000830158"/>
    </source>
</evidence>